<comment type="similarity">
    <text evidence="1">Belongs to the class-I pyridoxal-phosphate-dependent aminotransferase family.</text>
</comment>
<dbReference type="OrthoDB" id="691673at2759"/>
<dbReference type="Gene3D" id="3.90.1150.10">
    <property type="entry name" value="Aspartate Aminotransferase, domain 1"/>
    <property type="match status" value="1"/>
</dbReference>
<evidence type="ECO:0000313" key="14">
    <source>
        <dbReference type="EMBL" id="KAF7813298.1"/>
    </source>
</evidence>
<keyword evidence="4" id="KW-0949">S-adenosyl-L-methionine</keyword>
<dbReference type="GO" id="GO:0030170">
    <property type="term" value="F:pyridoxal phosphate binding"/>
    <property type="evidence" value="ECO:0007669"/>
    <property type="project" value="InterPro"/>
</dbReference>
<evidence type="ECO:0000256" key="5">
    <source>
        <dbReference type="ARBA" id="ARBA00022898"/>
    </source>
</evidence>
<name>A0A834T139_9FABA</name>
<dbReference type="InterPro" id="IPR015422">
    <property type="entry name" value="PyrdxlP-dep_Trfase_small"/>
</dbReference>
<feature type="compositionally biased region" description="Pro residues" evidence="11">
    <location>
        <begin position="36"/>
        <end position="47"/>
    </location>
</feature>
<evidence type="ECO:0000256" key="2">
    <source>
        <dbReference type="ARBA" id="ARBA00011738"/>
    </source>
</evidence>
<comment type="subunit">
    <text evidence="2">Homodimer.</text>
</comment>
<dbReference type="EMBL" id="JAAIUW010000010">
    <property type="protein sequence ID" value="KAF7813298.1"/>
    <property type="molecule type" value="Genomic_DNA"/>
</dbReference>
<evidence type="ECO:0000256" key="7">
    <source>
        <dbReference type="ARBA" id="ARBA00037888"/>
    </source>
</evidence>
<sequence length="639" mass="71018">MTATGSGLLLGSLIPCALFYFLQIYLKRRRSGDPSSSPPPPPAPNAPEVPRSLSRSNLSSRGFTGPVRVSGLAKFLSDSKNSLYDIGLERASRDPYDRLNNPEGIIQLGLSENKLCLDLIGKWLSENLKKSLMGTDDVTLSVNGIATYQPFDGLEELKVAISNLMSHVMGGMVKFDPSNMVLTSGATPAIEMLSFCLADPGDSFLVHTPFYPGFDRDVKWRTKVDLIPVHCRSTDNFTPSITALEQAFSKAKKSRGQVRGILISNPANLGNLLTRDMLKSLLHFAQEKNIHIIADEIFAGSVYERDKFVSIAEILDSEGLDKSRVHIIYGLSKDLSLPGFRVGVIYSFNKTVLTAARMLSRFSSISAPTQRLVISMLSDQRFIQDYFEANRKRLQEIHDKLETHLSLLGIKCAKSCAGIHCWADMRGLIQPQTEKKEHELWEKFMSVDQFQSWDVLPLHQSFNHIATGCKHTASKSFLCCDILHDPFKQTGKLLLRLIIISSPSVGGLLIMTLSIQQSIQQLFEGSQNWVASKERGFPGRKLQLDLTFLFRSCLCCFLSLKLERKMSQDGHCFVQSMDSSAVVPEYLDPEEEEDDDAFASRFGAMDSTELYEKPGMGFPGFSSHAKGTEAIYLIGVKGI</sequence>
<dbReference type="CDD" id="cd00609">
    <property type="entry name" value="AAT_like"/>
    <property type="match status" value="1"/>
</dbReference>
<dbReference type="GO" id="GO:0004069">
    <property type="term" value="F:L-aspartate:2-oxoglutarate aminotransferase activity"/>
    <property type="evidence" value="ECO:0007669"/>
    <property type="project" value="TreeGrafter"/>
</dbReference>
<dbReference type="Pfam" id="PF00155">
    <property type="entry name" value="Aminotran_1_2"/>
    <property type="match status" value="1"/>
</dbReference>
<dbReference type="InterPro" id="IPR004839">
    <property type="entry name" value="Aminotransferase_I/II_large"/>
</dbReference>
<keyword evidence="14" id="KW-0808">Transferase</keyword>
<evidence type="ECO:0000256" key="3">
    <source>
        <dbReference type="ARBA" id="ARBA00022666"/>
    </source>
</evidence>
<dbReference type="GO" id="GO:0009693">
    <property type="term" value="P:ethylene biosynthetic process"/>
    <property type="evidence" value="ECO:0007669"/>
    <property type="project" value="UniProtKB-KW"/>
</dbReference>
<evidence type="ECO:0000256" key="11">
    <source>
        <dbReference type="SAM" id="MobiDB-lite"/>
    </source>
</evidence>
<comment type="caution">
    <text evidence="14">The sequence shown here is derived from an EMBL/GenBank/DDBJ whole genome shotgun (WGS) entry which is preliminary data.</text>
</comment>
<feature type="transmembrane region" description="Helical" evidence="12">
    <location>
        <begin position="6"/>
        <end position="26"/>
    </location>
</feature>
<dbReference type="PROSITE" id="PS00105">
    <property type="entry name" value="AA_TRANSFER_CLASS_1"/>
    <property type="match status" value="1"/>
</dbReference>
<evidence type="ECO:0000256" key="4">
    <source>
        <dbReference type="ARBA" id="ARBA00022691"/>
    </source>
</evidence>
<accession>A0A834T139</accession>
<dbReference type="GO" id="GO:0008793">
    <property type="term" value="F:aromatic-amino-acid transaminase activity"/>
    <property type="evidence" value="ECO:0007669"/>
    <property type="project" value="TreeGrafter"/>
</dbReference>
<organism evidence="14 15">
    <name type="scientific">Senna tora</name>
    <dbReference type="NCBI Taxonomy" id="362788"/>
    <lineage>
        <taxon>Eukaryota</taxon>
        <taxon>Viridiplantae</taxon>
        <taxon>Streptophyta</taxon>
        <taxon>Embryophyta</taxon>
        <taxon>Tracheophyta</taxon>
        <taxon>Spermatophyta</taxon>
        <taxon>Magnoliopsida</taxon>
        <taxon>eudicotyledons</taxon>
        <taxon>Gunneridae</taxon>
        <taxon>Pentapetalae</taxon>
        <taxon>rosids</taxon>
        <taxon>fabids</taxon>
        <taxon>Fabales</taxon>
        <taxon>Fabaceae</taxon>
        <taxon>Caesalpinioideae</taxon>
        <taxon>Cassia clade</taxon>
        <taxon>Senna</taxon>
    </lineage>
</organism>
<evidence type="ECO:0000259" key="13">
    <source>
        <dbReference type="Pfam" id="PF00155"/>
    </source>
</evidence>
<evidence type="ECO:0000256" key="12">
    <source>
        <dbReference type="SAM" id="Phobius"/>
    </source>
</evidence>
<feature type="compositionally biased region" description="Low complexity" evidence="11">
    <location>
        <begin position="48"/>
        <end position="61"/>
    </location>
</feature>
<gene>
    <name evidence="14" type="ORF">G2W53_034274</name>
</gene>
<comment type="catalytic activity">
    <reaction evidence="10">
        <text>S-adenosyl-L-methionine = 1-aminocyclopropane-1-carboxylate + S-methyl-5'-thioadenosine + H(+)</text>
        <dbReference type="Rhea" id="RHEA:21744"/>
        <dbReference type="ChEBI" id="CHEBI:15378"/>
        <dbReference type="ChEBI" id="CHEBI:17509"/>
        <dbReference type="ChEBI" id="CHEBI:58360"/>
        <dbReference type="ChEBI" id="CHEBI:59789"/>
        <dbReference type="EC" id="4.4.1.14"/>
    </reaction>
</comment>
<dbReference type="AlphaFoldDB" id="A0A834T139"/>
<keyword evidence="5" id="KW-0663">Pyridoxal phosphate</keyword>
<keyword evidence="6" id="KW-0292">Fruit ripening</keyword>
<protein>
    <recommendedName>
        <fullName evidence="8">1-aminocyclopropane-1-carboxylate synthase</fullName>
        <ecNumber evidence="8">4.4.1.14</ecNumber>
    </recommendedName>
    <alternativeName>
        <fullName evidence="9">S-adenosyl-L-methionine methylthioadenosine-lyase</fullName>
    </alternativeName>
</protein>
<dbReference type="PRINTS" id="PR00753">
    <property type="entry name" value="ACCSYNTHASE"/>
</dbReference>
<dbReference type="InterPro" id="IPR015424">
    <property type="entry name" value="PyrdxlP-dep_Trfase"/>
</dbReference>
<keyword evidence="14" id="KW-0032">Aminotransferase</keyword>
<dbReference type="GO" id="GO:0016847">
    <property type="term" value="F:1-aminocyclopropane-1-carboxylate synthase activity"/>
    <property type="evidence" value="ECO:0007669"/>
    <property type="project" value="UniProtKB-EC"/>
</dbReference>
<proteinExistence type="inferred from homology"/>
<feature type="domain" description="Aminotransferase class I/classII large" evidence="13">
    <location>
        <begin position="106"/>
        <end position="443"/>
    </location>
</feature>
<evidence type="ECO:0000313" key="15">
    <source>
        <dbReference type="Proteomes" id="UP000634136"/>
    </source>
</evidence>
<dbReference type="EC" id="4.4.1.14" evidence="8"/>
<dbReference type="GO" id="GO:0009835">
    <property type="term" value="P:fruit ripening"/>
    <property type="evidence" value="ECO:0007669"/>
    <property type="project" value="UniProtKB-KW"/>
</dbReference>
<feature type="region of interest" description="Disordered" evidence="11">
    <location>
        <begin position="31"/>
        <end position="62"/>
    </location>
</feature>
<evidence type="ECO:0000256" key="6">
    <source>
        <dbReference type="ARBA" id="ARBA00033478"/>
    </source>
</evidence>
<dbReference type="InterPro" id="IPR050478">
    <property type="entry name" value="Ethylene_sulfur-biosynth"/>
</dbReference>
<dbReference type="InterPro" id="IPR015421">
    <property type="entry name" value="PyrdxlP-dep_Trfase_major"/>
</dbReference>
<comment type="pathway">
    <text evidence="7">Alkene biosynthesis; ethylene biosynthesis via S-adenosyl-L-methionine; ethylene from S-adenosyl-L-methionine: step 1/2.</text>
</comment>
<dbReference type="SUPFAM" id="SSF53383">
    <property type="entry name" value="PLP-dependent transferases"/>
    <property type="match status" value="1"/>
</dbReference>
<dbReference type="InterPro" id="IPR004838">
    <property type="entry name" value="NHTrfase_class1_PyrdxlP-BS"/>
</dbReference>
<keyword evidence="12" id="KW-0472">Membrane</keyword>
<dbReference type="PANTHER" id="PTHR43795">
    <property type="entry name" value="BIFUNCTIONAL ASPARTATE AMINOTRANSFERASE AND GLUTAMATE/ASPARTATE-PREPHENATE AMINOTRANSFERASE-RELATED"/>
    <property type="match status" value="1"/>
</dbReference>
<evidence type="ECO:0000256" key="8">
    <source>
        <dbReference type="ARBA" id="ARBA00039053"/>
    </source>
</evidence>
<keyword evidence="12" id="KW-0812">Transmembrane</keyword>
<evidence type="ECO:0000256" key="10">
    <source>
        <dbReference type="ARBA" id="ARBA00049554"/>
    </source>
</evidence>
<dbReference type="Gene3D" id="3.40.640.10">
    <property type="entry name" value="Type I PLP-dependent aspartate aminotransferase-like (Major domain)"/>
    <property type="match status" value="1"/>
</dbReference>
<evidence type="ECO:0000256" key="1">
    <source>
        <dbReference type="ARBA" id="ARBA00007441"/>
    </source>
</evidence>
<dbReference type="PANTHER" id="PTHR43795:SF46">
    <property type="entry name" value="AMINOTRANSFERASE ACS12-RELATED"/>
    <property type="match status" value="1"/>
</dbReference>
<dbReference type="Proteomes" id="UP000634136">
    <property type="component" value="Unassembled WGS sequence"/>
</dbReference>
<keyword evidence="15" id="KW-1185">Reference proteome</keyword>
<evidence type="ECO:0000256" key="9">
    <source>
        <dbReference type="ARBA" id="ARBA00042673"/>
    </source>
</evidence>
<keyword evidence="3" id="KW-0266">Ethylene biosynthesis</keyword>
<reference evidence="14" key="1">
    <citation type="submission" date="2020-09" db="EMBL/GenBank/DDBJ databases">
        <title>Genome-Enabled Discovery of Anthraquinone Biosynthesis in Senna tora.</title>
        <authorList>
            <person name="Kang S.-H."/>
            <person name="Pandey R.P."/>
            <person name="Lee C.-M."/>
            <person name="Sim J.-S."/>
            <person name="Jeong J.-T."/>
            <person name="Choi B.-S."/>
            <person name="Jung M."/>
            <person name="Ginzburg D."/>
            <person name="Zhao K."/>
            <person name="Won S.Y."/>
            <person name="Oh T.-J."/>
            <person name="Yu Y."/>
            <person name="Kim N.-H."/>
            <person name="Lee O.R."/>
            <person name="Lee T.-H."/>
            <person name="Bashyal P."/>
            <person name="Kim T.-S."/>
            <person name="Lee W.-H."/>
            <person name="Kawkins C."/>
            <person name="Kim C.-K."/>
            <person name="Kim J.S."/>
            <person name="Ahn B.O."/>
            <person name="Rhee S.Y."/>
            <person name="Sohng J.K."/>
        </authorList>
    </citation>
    <scope>NUCLEOTIDE SEQUENCE</scope>
    <source>
        <tissue evidence="14">Leaf</tissue>
    </source>
</reference>
<keyword evidence="12" id="KW-1133">Transmembrane helix</keyword>